<dbReference type="InterPro" id="IPR033956">
    <property type="entry name" value="Translin"/>
</dbReference>
<organism evidence="8 9">
    <name type="scientific">Exophiala xenobiotica</name>
    <dbReference type="NCBI Taxonomy" id="348802"/>
    <lineage>
        <taxon>Eukaryota</taxon>
        <taxon>Fungi</taxon>
        <taxon>Dikarya</taxon>
        <taxon>Ascomycota</taxon>
        <taxon>Pezizomycotina</taxon>
        <taxon>Eurotiomycetes</taxon>
        <taxon>Chaetothyriomycetidae</taxon>
        <taxon>Chaetothyriales</taxon>
        <taxon>Herpotrichiellaceae</taxon>
        <taxon>Exophiala</taxon>
    </lineage>
</organism>
<evidence type="ECO:0000256" key="1">
    <source>
        <dbReference type="ARBA" id="ARBA00004123"/>
    </source>
</evidence>
<dbReference type="InterPro" id="IPR016069">
    <property type="entry name" value="Translin_C"/>
</dbReference>
<dbReference type="InterPro" id="IPR016068">
    <property type="entry name" value="Translin_N"/>
</dbReference>
<keyword evidence="6" id="KW-0238">DNA-binding</keyword>
<evidence type="ECO:0000313" key="9">
    <source>
        <dbReference type="Proteomes" id="UP000054342"/>
    </source>
</evidence>
<evidence type="ECO:0000256" key="7">
    <source>
        <dbReference type="ARBA" id="ARBA00023242"/>
    </source>
</evidence>
<dbReference type="PANTHER" id="PTHR10741">
    <property type="entry name" value="TRANSLIN AND TRANSLIN ASSOCIATED PROTEIN X"/>
    <property type="match status" value="1"/>
</dbReference>
<proteinExistence type="inferred from homology"/>
<dbReference type="Gene3D" id="1.20.58.200">
    <property type="entry name" value="Translin, domain 2"/>
    <property type="match status" value="1"/>
</dbReference>
<dbReference type="EMBL" id="KN847318">
    <property type="protein sequence ID" value="KIW58276.1"/>
    <property type="molecule type" value="Genomic_DNA"/>
</dbReference>
<evidence type="ECO:0000256" key="6">
    <source>
        <dbReference type="ARBA" id="ARBA00023125"/>
    </source>
</evidence>
<sequence>MSDDTTMTTPAPAAQPVDPAIFTSLQSKIDEESSIRDELKTHVETLSKQGRLTSSILSRIHNTPTAELERAVLNPAYAALAQQAGTVKDLASSASRYPFYKWNTIWQRDIQTVISSMQMVDWLQTGKLVTIEDVGQRLGVPVNLKDEDKFHITIEDYLLALTTTIEELARLAPNAVTLGDYARPLQISKFIKDVHAGFQLLNLKNDILRRRTDGIKYSVKKVEDVVYDLSLRGLIPKSDAPS</sequence>
<evidence type="ECO:0000256" key="3">
    <source>
        <dbReference type="ARBA" id="ARBA00005902"/>
    </source>
</evidence>
<dbReference type="AlphaFoldDB" id="A0A0D2C0L5"/>
<evidence type="ECO:0000256" key="5">
    <source>
        <dbReference type="ARBA" id="ARBA00022884"/>
    </source>
</evidence>
<dbReference type="InterPro" id="IPR002848">
    <property type="entry name" value="Translin_fam"/>
</dbReference>
<dbReference type="GO" id="GO:0005737">
    <property type="term" value="C:cytoplasm"/>
    <property type="evidence" value="ECO:0007669"/>
    <property type="project" value="UniProtKB-SubCell"/>
</dbReference>
<evidence type="ECO:0000256" key="2">
    <source>
        <dbReference type="ARBA" id="ARBA00004496"/>
    </source>
</evidence>
<dbReference type="GeneID" id="25324716"/>
<dbReference type="Proteomes" id="UP000054342">
    <property type="component" value="Unassembled WGS sequence"/>
</dbReference>
<dbReference type="GO" id="GO:0003697">
    <property type="term" value="F:single-stranded DNA binding"/>
    <property type="evidence" value="ECO:0007669"/>
    <property type="project" value="InterPro"/>
</dbReference>
<accession>A0A0D2C0L5</accession>
<keyword evidence="4" id="KW-0963">Cytoplasm</keyword>
<dbReference type="Pfam" id="PF01997">
    <property type="entry name" value="Translin"/>
    <property type="match status" value="1"/>
</dbReference>
<comment type="subcellular location">
    <subcellularLocation>
        <location evidence="2">Cytoplasm</location>
    </subcellularLocation>
    <subcellularLocation>
        <location evidence="1">Nucleus</location>
    </subcellularLocation>
</comment>
<evidence type="ECO:0000313" key="8">
    <source>
        <dbReference type="EMBL" id="KIW58276.1"/>
    </source>
</evidence>
<keyword evidence="9" id="KW-1185">Reference proteome</keyword>
<dbReference type="InterPro" id="IPR036081">
    <property type="entry name" value="Translin_sf"/>
</dbReference>
<keyword evidence="7" id="KW-0539">Nucleus</keyword>
<dbReference type="HOGENOM" id="CLU_079179_0_0_1"/>
<name>A0A0D2C0L5_9EURO</name>
<dbReference type="GO" id="GO:0005634">
    <property type="term" value="C:nucleus"/>
    <property type="evidence" value="ECO:0007669"/>
    <property type="project" value="UniProtKB-SubCell"/>
</dbReference>
<dbReference type="RefSeq" id="XP_013318860.1">
    <property type="nucleotide sequence ID" value="XM_013463406.1"/>
</dbReference>
<comment type="similarity">
    <text evidence="3">Belongs to the translin family.</text>
</comment>
<dbReference type="SUPFAM" id="SSF74784">
    <property type="entry name" value="Translin"/>
    <property type="match status" value="1"/>
</dbReference>
<dbReference type="GO" id="GO:0043565">
    <property type="term" value="F:sequence-specific DNA binding"/>
    <property type="evidence" value="ECO:0007669"/>
    <property type="project" value="InterPro"/>
</dbReference>
<dbReference type="FunFam" id="1.20.58.200:FF:000002">
    <property type="entry name" value="Putative translin"/>
    <property type="match status" value="1"/>
</dbReference>
<protein>
    <recommendedName>
        <fullName evidence="10">Translin</fullName>
    </recommendedName>
</protein>
<dbReference type="OrthoDB" id="829at2759"/>
<dbReference type="Gene3D" id="1.20.58.190">
    <property type="entry name" value="Translin, domain 1"/>
    <property type="match status" value="1"/>
</dbReference>
<gene>
    <name evidence="8" type="ORF">PV05_02808</name>
</gene>
<evidence type="ECO:0000256" key="4">
    <source>
        <dbReference type="ARBA" id="ARBA00022490"/>
    </source>
</evidence>
<dbReference type="GO" id="GO:0016070">
    <property type="term" value="P:RNA metabolic process"/>
    <property type="evidence" value="ECO:0007669"/>
    <property type="project" value="InterPro"/>
</dbReference>
<keyword evidence="5" id="KW-0694">RNA-binding</keyword>
<evidence type="ECO:0008006" key="10">
    <source>
        <dbReference type="Google" id="ProtNLM"/>
    </source>
</evidence>
<dbReference type="STRING" id="348802.A0A0D2C0L5"/>
<dbReference type="GO" id="GO:0003723">
    <property type="term" value="F:RNA binding"/>
    <property type="evidence" value="ECO:0007669"/>
    <property type="project" value="UniProtKB-KW"/>
</dbReference>
<reference evidence="8 9" key="1">
    <citation type="submission" date="2015-01" db="EMBL/GenBank/DDBJ databases">
        <title>The Genome Sequence of Exophiala xenobiotica CBS118157.</title>
        <authorList>
            <consortium name="The Broad Institute Genomics Platform"/>
            <person name="Cuomo C."/>
            <person name="de Hoog S."/>
            <person name="Gorbushina A."/>
            <person name="Stielow B."/>
            <person name="Teixiera M."/>
            <person name="Abouelleil A."/>
            <person name="Chapman S.B."/>
            <person name="Priest M."/>
            <person name="Young S.K."/>
            <person name="Wortman J."/>
            <person name="Nusbaum C."/>
            <person name="Birren B."/>
        </authorList>
    </citation>
    <scope>NUCLEOTIDE SEQUENCE [LARGE SCALE GENOMIC DNA]</scope>
    <source>
        <strain evidence="8 9">CBS 118157</strain>
    </source>
</reference>
<dbReference type="CDD" id="cd14819">
    <property type="entry name" value="Translin"/>
    <property type="match status" value="1"/>
</dbReference>